<dbReference type="GO" id="GO:0032543">
    <property type="term" value="P:mitochondrial translation"/>
    <property type="evidence" value="ECO:0007669"/>
    <property type="project" value="InterPro"/>
</dbReference>
<dbReference type="GO" id="GO:0003735">
    <property type="term" value="F:structural constituent of ribosome"/>
    <property type="evidence" value="ECO:0007669"/>
    <property type="project" value="InterPro"/>
</dbReference>
<gene>
    <name evidence="2" type="primary">ORF150416</name>
</gene>
<proteinExistence type="predicted"/>
<sequence length="285" mass="33133">MPTDQDWTNVWPSASTFKWSVVPFPVRQGYVKNAAENEGVIPSKYANLELMKGPNFLHLTPAHIKKHCAVLKQFCTKWPEGLETYERSRHHFPLETTTCDYLFSAPSIRDDRARIATLKFHLSDLTLDYHAKDKFIRLVGRRYDKETDMVVFESDRCPLKSQNLEFLKFVLTAVFFESWKKESWEDLKELVDMENYFWDINVSKKTCLTLLKTIKAIDDVSSSEEGRLSYLPTDVSDDEALCCLPEVVKYKVAVEELINEGENIETINKYKNTVKELLNIQSKIQ</sequence>
<dbReference type="InterPro" id="IPR039848">
    <property type="entry name" value="Ribosomal_mS35_mt"/>
</dbReference>
<dbReference type="EMBL" id="HACG01038954">
    <property type="protein sequence ID" value="CEK85819.1"/>
    <property type="molecule type" value="Transcribed_RNA"/>
</dbReference>
<evidence type="ECO:0000259" key="1">
    <source>
        <dbReference type="Pfam" id="PF10213"/>
    </source>
</evidence>
<organism evidence="2">
    <name type="scientific">Arion vulgaris</name>
    <dbReference type="NCBI Taxonomy" id="1028688"/>
    <lineage>
        <taxon>Eukaryota</taxon>
        <taxon>Metazoa</taxon>
        <taxon>Spiralia</taxon>
        <taxon>Lophotrochozoa</taxon>
        <taxon>Mollusca</taxon>
        <taxon>Gastropoda</taxon>
        <taxon>Heterobranchia</taxon>
        <taxon>Euthyneura</taxon>
        <taxon>Panpulmonata</taxon>
        <taxon>Eupulmonata</taxon>
        <taxon>Stylommatophora</taxon>
        <taxon>Helicina</taxon>
        <taxon>Arionoidea</taxon>
        <taxon>Arionidae</taxon>
        <taxon>Arion</taxon>
    </lineage>
</organism>
<protein>
    <recommendedName>
        <fullName evidence="1">Small ribosomal subunit protein mS35 mitochondrial conserved domain-containing protein</fullName>
    </recommendedName>
</protein>
<dbReference type="Pfam" id="PF10213">
    <property type="entry name" value="MRP-S28"/>
    <property type="match status" value="1"/>
</dbReference>
<dbReference type="GO" id="GO:0005763">
    <property type="term" value="C:mitochondrial small ribosomal subunit"/>
    <property type="evidence" value="ECO:0007669"/>
    <property type="project" value="TreeGrafter"/>
</dbReference>
<dbReference type="AlphaFoldDB" id="A0A0B7AXU3"/>
<evidence type="ECO:0000313" key="2">
    <source>
        <dbReference type="EMBL" id="CEK85819.1"/>
    </source>
</evidence>
<feature type="domain" description="Small ribosomal subunit protein mS35 mitochondrial conserved" evidence="1">
    <location>
        <begin position="110"/>
        <end position="187"/>
    </location>
</feature>
<dbReference type="InterPro" id="IPR019349">
    <property type="entry name" value="Ribosomal_mS35_mit"/>
</dbReference>
<dbReference type="PANTHER" id="PTHR13490:SF0">
    <property type="entry name" value="SMALL RIBOSOMAL SUBUNIT PROTEIN MS35"/>
    <property type="match status" value="1"/>
</dbReference>
<reference evidence="2" key="1">
    <citation type="submission" date="2014-12" db="EMBL/GenBank/DDBJ databases">
        <title>Insight into the proteome of Arion vulgaris.</title>
        <authorList>
            <person name="Aradska J."/>
            <person name="Bulat T."/>
            <person name="Smidak R."/>
            <person name="Sarate P."/>
            <person name="Gangsoo J."/>
            <person name="Sialana F."/>
            <person name="Bilban M."/>
            <person name="Lubec G."/>
        </authorList>
    </citation>
    <scope>NUCLEOTIDE SEQUENCE</scope>
    <source>
        <tissue evidence="2">Skin</tissue>
    </source>
</reference>
<accession>A0A0B7AXU3</accession>
<dbReference type="PANTHER" id="PTHR13490">
    <property type="entry name" value="MITOCHONDRIAL 28S RIBOSOMAL PROTEIN S28"/>
    <property type="match status" value="1"/>
</dbReference>
<name>A0A0B7AXU3_9EUPU</name>